<evidence type="ECO:0000259" key="9">
    <source>
        <dbReference type="Pfam" id="PF00483"/>
    </source>
</evidence>
<keyword evidence="13" id="KW-1185">Reference proteome</keyword>
<dbReference type="EC" id="2.7.7.13" evidence="2"/>
<dbReference type="NCBIfam" id="TIGR01479">
    <property type="entry name" value="GMP_PMI"/>
    <property type="match status" value="1"/>
</dbReference>
<gene>
    <name evidence="12" type="ORF">QNA08_02335</name>
</gene>
<dbReference type="EMBL" id="JASJEV010000001">
    <property type="protein sequence ID" value="MDJ1157075.1"/>
    <property type="molecule type" value="Genomic_DNA"/>
</dbReference>
<dbReference type="InterPro" id="IPR054566">
    <property type="entry name" value="ManC/GMP-like_b-helix"/>
</dbReference>
<evidence type="ECO:0000256" key="5">
    <source>
        <dbReference type="ARBA" id="ARBA00022741"/>
    </source>
</evidence>
<dbReference type="GO" id="GO:0004476">
    <property type="term" value="F:mannose-6-phosphate isomerase activity"/>
    <property type="evidence" value="ECO:0007669"/>
    <property type="project" value="UniProtKB-EC"/>
</dbReference>
<evidence type="ECO:0000259" key="10">
    <source>
        <dbReference type="Pfam" id="PF01050"/>
    </source>
</evidence>
<dbReference type="Gene3D" id="3.90.550.10">
    <property type="entry name" value="Spore Coat Polysaccharide Biosynthesis Protein SpsA, Chain A"/>
    <property type="match status" value="1"/>
</dbReference>
<dbReference type="InterPro" id="IPR011051">
    <property type="entry name" value="RmlC_Cupin_sf"/>
</dbReference>
<keyword evidence="3 12" id="KW-0808">Transferase</keyword>
<evidence type="ECO:0000256" key="8">
    <source>
        <dbReference type="RuleBase" id="RU004190"/>
    </source>
</evidence>
<evidence type="ECO:0000256" key="6">
    <source>
        <dbReference type="ARBA" id="ARBA00023134"/>
    </source>
</evidence>
<name>A0ABT7ADC9_9HYPH</name>
<dbReference type="PANTHER" id="PTHR46390">
    <property type="entry name" value="MANNOSE-1-PHOSPHATE GUANYLYLTRANSFERASE"/>
    <property type="match status" value="1"/>
</dbReference>
<dbReference type="InterPro" id="IPR001538">
    <property type="entry name" value="Man6P_isomerase-2_C"/>
</dbReference>
<dbReference type="InterPro" id="IPR051161">
    <property type="entry name" value="Mannose-6P_isomerase_type2"/>
</dbReference>
<evidence type="ECO:0000313" key="12">
    <source>
        <dbReference type="EMBL" id="MDJ1157075.1"/>
    </source>
</evidence>
<dbReference type="CDD" id="cd02213">
    <property type="entry name" value="cupin_PMI_typeII_C"/>
    <property type="match status" value="1"/>
</dbReference>
<evidence type="ECO:0000313" key="13">
    <source>
        <dbReference type="Proteomes" id="UP001321492"/>
    </source>
</evidence>
<dbReference type="InterPro" id="IPR006375">
    <property type="entry name" value="Man1P_GuaTrfase/Man6P_Isoase"/>
</dbReference>
<keyword evidence="12" id="KW-0413">Isomerase</keyword>
<dbReference type="SUPFAM" id="SSF53448">
    <property type="entry name" value="Nucleotide-diphospho-sugar transferases"/>
    <property type="match status" value="1"/>
</dbReference>
<dbReference type="RefSeq" id="WP_283739051.1">
    <property type="nucleotide sequence ID" value="NZ_JASJEV010000001.1"/>
</dbReference>
<dbReference type="InterPro" id="IPR029044">
    <property type="entry name" value="Nucleotide-diphossugar_trans"/>
</dbReference>
<feature type="domain" description="Nucleotidyl transferase" evidence="9">
    <location>
        <begin position="31"/>
        <end position="313"/>
    </location>
</feature>
<dbReference type="Proteomes" id="UP001321492">
    <property type="component" value="Unassembled WGS sequence"/>
</dbReference>
<dbReference type="Pfam" id="PF22640">
    <property type="entry name" value="ManC_GMP_beta-helix"/>
    <property type="match status" value="1"/>
</dbReference>
<evidence type="ECO:0000256" key="3">
    <source>
        <dbReference type="ARBA" id="ARBA00022679"/>
    </source>
</evidence>
<dbReference type="InterPro" id="IPR049577">
    <property type="entry name" value="GMPP_N"/>
</dbReference>
<evidence type="ECO:0000256" key="2">
    <source>
        <dbReference type="ARBA" id="ARBA00012387"/>
    </source>
</evidence>
<dbReference type="SUPFAM" id="SSF51182">
    <property type="entry name" value="RmlC-like cupins"/>
    <property type="match status" value="1"/>
</dbReference>
<dbReference type="PANTHER" id="PTHR46390:SF1">
    <property type="entry name" value="MANNOSE-1-PHOSPHATE GUANYLYLTRANSFERASE"/>
    <property type="match status" value="1"/>
</dbReference>
<feature type="domain" description="MannoseP isomerase/GMP-like beta-helix" evidence="11">
    <location>
        <begin position="321"/>
        <end position="375"/>
    </location>
</feature>
<sequence>MLKRPQDQSVDQGTVATRPASAGLEGGRIVPVLLSGGNGTRLWPLSREAYPKQLLPLVGERTLLQQTALRACDPAVFARPMVIANAEHRFVIAEQLRALGIADPTIVLEPAGRNTAPAAAVAALMAVQADPEAVILLMPADHVVTDVTAFRQAVDEGLDAARRGRFVLFGLAPTGPATGYGYIRAGEPCADAARVRQVADFVEKPDRATAQRYVASGDYLWNSGIFLLPAGAFLGELERLSPDILEHCREALAVSARDLDFVRLGKDAFAACRAISIDYAVMERTDRAVVVPACFGWTDIGSWSTLWEIGAKDPDGTVMVGDVVAEEARGCYLRGEGQLVAALGVEDLVVVATPDVVLVTRKSRDQDIKRLVERLRADGREAATQNPRVHRPWGFYQSIHTGERFQVKRITVKPGAKLSLQKHYHRAEHWVVVNGTALVTRDDETLLLRENESIFLPLGCVHRLENPGKLPLNLIEVQSGPYLGEDDIVRFEDIYARE</sequence>
<dbReference type="InterPro" id="IPR014710">
    <property type="entry name" value="RmlC-like_jellyroll"/>
</dbReference>
<evidence type="ECO:0000256" key="7">
    <source>
        <dbReference type="ARBA" id="ARBA00047343"/>
    </source>
</evidence>
<reference evidence="12 13" key="1">
    <citation type="submission" date="2023-05" db="EMBL/GenBank/DDBJ databases">
        <title>Chelatococcus sp. nov., a moderately thermophilic bacterium isolated from hot spring microbial mat.</title>
        <authorList>
            <person name="Hu C.-J."/>
            <person name="Li W.-J."/>
        </authorList>
    </citation>
    <scope>NUCLEOTIDE SEQUENCE [LARGE SCALE GENOMIC DNA]</scope>
    <source>
        <strain evidence="12 13">SYSU G07232</strain>
    </source>
</reference>
<comment type="caution">
    <text evidence="12">The sequence shown here is derived from an EMBL/GenBank/DDBJ whole genome shotgun (WGS) entry which is preliminary data.</text>
</comment>
<evidence type="ECO:0000256" key="4">
    <source>
        <dbReference type="ARBA" id="ARBA00022695"/>
    </source>
</evidence>
<comment type="catalytic activity">
    <reaction evidence="7">
        <text>alpha-D-mannose 1-phosphate + GTP + H(+) = GDP-alpha-D-mannose + diphosphate</text>
        <dbReference type="Rhea" id="RHEA:15229"/>
        <dbReference type="ChEBI" id="CHEBI:15378"/>
        <dbReference type="ChEBI" id="CHEBI:33019"/>
        <dbReference type="ChEBI" id="CHEBI:37565"/>
        <dbReference type="ChEBI" id="CHEBI:57527"/>
        <dbReference type="ChEBI" id="CHEBI:58409"/>
        <dbReference type="EC" id="2.7.7.13"/>
    </reaction>
</comment>
<dbReference type="GO" id="GO:0004475">
    <property type="term" value="F:mannose-1-phosphate guanylyltransferase (GTP) activity"/>
    <property type="evidence" value="ECO:0007669"/>
    <property type="project" value="UniProtKB-EC"/>
</dbReference>
<protein>
    <recommendedName>
        <fullName evidence="2">mannose-1-phosphate guanylyltransferase</fullName>
        <ecNumber evidence="2">2.7.7.13</ecNumber>
    </recommendedName>
</protein>
<proteinExistence type="inferred from homology"/>
<comment type="similarity">
    <text evidence="1 8">Belongs to the mannose-6-phosphate isomerase type 2 family.</text>
</comment>
<dbReference type="CDD" id="cd02509">
    <property type="entry name" value="GDP-M1P_Guanylyltransferase"/>
    <property type="match status" value="1"/>
</dbReference>
<feature type="domain" description="Mannose-6-phosphate isomerase type II C-terminal" evidence="10">
    <location>
        <begin position="379"/>
        <end position="493"/>
    </location>
</feature>
<dbReference type="Gene3D" id="2.60.120.10">
    <property type="entry name" value="Jelly Rolls"/>
    <property type="match status" value="1"/>
</dbReference>
<evidence type="ECO:0000256" key="1">
    <source>
        <dbReference type="ARBA" id="ARBA00006115"/>
    </source>
</evidence>
<keyword evidence="6" id="KW-0342">GTP-binding</keyword>
<accession>A0ABT7ADC9</accession>
<keyword evidence="5" id="KW-0547">Nucleotide-binding</keyword>
<keyword evidence="4 12" id="KW-0548">Nucleotidyltransferase</keyword>
<dbReference type="InterPro" id="IPR005835">
    <property type="entry name" value="NTP_transferase_dom"/>
</dbReference>
<dbReference type="Pfam" id="PF00483">
    <property type="entry name" value="NTP_transferase"/>
    <property type="match status" value="1"/>
</dbReference>
<evidence type="ECO:0000259" key="11">
    <source>
        <dbReference type="Pfam" id="PF22640"/>
    </source>
</evidence>
<organism evidence="12 13">
    <name type="scientific">Chelatococcus albus</name>
    <dbReference type="NCBI Taxonomy" id="3047466"/>
    <lineage>
        <taxon>Bacteria</taxon>
        <taxon>Pseudomonadati</taxon>
        <taxon>Pseudomonadota</taxon>
        <taxon>Alphaproteobacteria</taxon>
        <taxon>Hyphomicrobiales</taxon>
        <taxon>Chelatococcaceae</taxon>
        <taxon>Chelatococcus</taxon>
    </lineage>
</organism>
<dbReference type="Pfam" id="PF01050">
    <property type="entry name" value="MannoseP_isomer"/>
    <property type="match status" value="1"/>
</dbReference>